<evidence type="ECO:0000313" key="1">
    <source>
        <dbReference type="EMBL" id="KAI4357926.1"/>
    </source>
</evidence>
<organism evidence="1 2">
    <name type="scientific">Bauhinia variegata</name>
    <name type="common">Purple orchid tree</name>
    <name type="synonym">Phanera variegata</name>
    <dbReference type="NCBI Taxonomy" id="167791"/>
    <lineage>
        <taxon>Eukaryota</taxon>
        <taxon>Viridiplantae</taxon>
        <taxon>Streptophyta</taxon>
        <taxon>Embryophyta</taxon>
        <taxon>Tracheophyta</taxon>
        <taxon>Spermatophyta</taxon>
        <taxon>Magnoliopsida</taxon>
        <taxon>eudicotyledons</taxon>
        <taxon>Gunneridae</taxon>
        <taxon>Pentapetalae</taxon>
        <taxon>rosids</taxon>
        <taxon>fabids</taxon>
        <taxon>Fabales</taxon>
        <taxon>Fabaceae</taxon>
        <taxon>Cercidoideae</taxon>
        <taxon>Cercideae</taxon>
        <taxon>Bauhiniinae</taxon>
        <taxon>Bauhinia</taxon>
    </lineage>
</organism>
<keyword evidence="2" id="KW-1185">Reference proteome</keyword>
<evidence type="ECO:0000313" key="2">
    <source>
        <dbReference type="Proteomes" id="UP000828941"/>
    </source>
</evidence>
<dbReference type="Proteomes" id="UP000828941">
    <property type="component" value="Chromosome 1"/>
</dbReference>
<accession>A0ACB9QAN1</accession>
<reference evidence="1 2" key="1">
    <citation type="journal article" date="2022" name="DNA Res.">
        <title>Chromosomal-level genome assembly of the orchid tree Bauhinia variegata (Leguminosae; Cercidoideae) supports the allotetraploid origin hypothesis of Bauhinia.</title>
        <authorList>
            <person name="Zhong Y."/>
            <person name="Chen Y."/>
            <person name="Zheng D."/>
            <person name="Pang J."/>
            <person name="Liu Y."/>
            <person name="Luo S."/>
            <person name="Meng S."/>
            <person name="Qian L."/>
            <person name="Wei D."/>
            <person name="Dai S."/>
            <person name="Zhou R."/>
        </authorList>
    </citation>
    <scope>NUCLEOTIDE SEQUENCE [LARGE SCALE GENOMIC DNA]</scope>
    <source>
        <strain evidence="1">BV-YZ2020</strain>
    </source>
</reference>
<proteinExistence type="predicted"/>
<protein>
    <submittedName>
        <fullName evidence="1">Uncharacterized protein</fullName>
    </submittedName>
</protein>
<sequence>MESSEVVAAAADEFSGIDSGWTRYIGSPLHCEIYNDDDRSADMEEYNSNDRGNDDNNGDDDDGDENDSGEDSDDSMASDASSGPSKFEVLCINSETSHDTHQSKHADDGKQKLISGKKAGKQVRKIIYERKFEEGEQKGEDIAAGKKDSMLKADSVGSNV</sequence>
<name>A0ACB9QAN1_BAUVA</name>
<dbReference type="EMBL" id="CM039426">
    <property type="protein sequence ID" value="KAI4357926.1"/>
    <property type="molecule type" value="Genomic_DNA"/>
</dbReference>
<gene>
    <name evidence="1" type="ORF">L6164_001842</name>
</gene>
<comment type="caution">
    <text evidence="1">The sequence shown here is derived from an EMBL/GenBank/DDBJ whole genome shotgun (WGS) entry which is preliminary data.</text>
</comment>